<name>A0A444IRP7_9BACT</name>
<proteinExistence type="predicted"/>
<dbReference type="EMBL" id="MTKO01000119">
    <property type="protein sequence ID" value="RWX43514.1"/>
    <property type="molecule type" value="Genomic_DNA"/>
</dbReference>
<evidence type="ECO:0000256" key="1">
    <source>
        <dbReference type="SAM" id="MobiDB-lite"/>
    </source>
</evidence>
<organism evidence="2 3">
    <name type="scientific">Candidatus Electrothrix aarhusensis</name>
    <dbReference type="NCBI Taxonomy" id="1859131"/>
    <lineage>
        <taxon>Bacteria</taxon>
        <taxon>Pseudomonadati</taxon>
        <taxon>Thermodesulfobacteriota</taxon>
        <taxon>Desulfobulbia</taxon>
        <taxon>Desulfobulbales</taxon>
        <taxon>Desulfobulbaceae</taxon>
        <taxon>Candidatus Electrothrix</taxon>
    </lineage>
</organism>
<feature type="region of interest" description="Disordered" evidence="1">
    <location>
        <begin position="192"/>
        <end position="211"/>
    </location>
</feature>
<evidence type="ECO:0000313" key="3">
    <source>
        <dbReference type="Proteomes" id="UP000287853"/>
    </source>
</evidence>
<protein>
    <submittedName>
        <fullName evidence="2">Uncharacterized protein</fullName>
    </submittedName>
</protein>
<gene>
    <name evidence="2" type="ORF">H206_03542</name>
</gene>
<sequence length="211" mass="23267">MKRIIAVAILSASYVALPFFVEATYNVPEKDPLPVTTWQSPREDLLKVLHASRLPRSWTSPTGKHLLLGDPVLYPPLAELSAPMHKLAGIRVNPVLNGYHGQYGYTSPQLVNVDNGTKLRLDLPAKSEVYTVKWTVDGQRFALIVGHSDHIGLWVGSVDGAIKKIKDLAINPLLGSPVSWLPNQEHLLVRRIPSRGPAPDPPSHTSRPKNH</sequence>
<dbReference type="Proteomes" id="UP000287853">
    <property type="component" value="Unassembled WGS sequence"/>
</dbReference>
<reference evidence="2 3" key="1">
    <citation type="submission" date="2017-01" db="EMBL/GenBank/DDBJ databases">
        <title>The cable genome- insights into the physiology and evolution of filamentous bacteria capable of sulfide oxidation via long distance electron transfer.</title>
        <authorList>
            <person name="Schreiber L."/>
            <person name="Bjerg J.T."/>
            <person name="Boggild A."/>
            <person name="Van De Vossenberg J."/>
            <person name="Meysman F."/>
            <person name="Nielsen L.P."/>
            <person name="Schramm A."/>
            <person name="Kjeldsen K.U."/>
        </authorList>
    </citation>
    <scope>NUCLEOTIDE SEQUENCE [LARGE SCALE GENOMIC DNA]</scope>
    <source>
        <strain evidence="2">MCF</strain>
    </source>
</reference>
<evidence type="ECO:0000313" key="2">
    <source>
        <dbReference type="EMBL" id="RWX43514.1"/>
    </source>
</evidence>
<dbReference type="AlphaFoldDB" id="A0A444IRP7"/>
<keyword evidence="3" id="KW-1185">Reference proteome</keyword>
<accession>A0A444IRP7</accession>
<comment type="caution">
    <text evidence="2">The sequence shown here is derived from an EMBL/GenBank/DDBJ whole genome shotgun (WGS) entry which is preliminary data.</text>
</comment>